<dbReference type="EMBL" id="CP015578">
    <property type="protein sequence ID" value="ARQ97770.1"/>
    <property type="molecule type" value="Genomic_DNA"/>
</dbReference>
<dbReference type="SMART" id="SM00271">
    <property type="entry name" value="DnaJ"/>
    <property type="match status" value="1"/>
</dbReference>
<evidence type="ECO:0000313" key="2">
    <source>
        <dbReference type="EMBL" id="ARQ97770.1"/>
    </source>
</evidence>
<evidence type="ECO:0000313" key="3">
    <source>
        <dbReference type="Proteomes" id="UP000202031"/>
    </source>
</evidence>
<dbReference type="NCBIfam" id="NF006502">
    <property type="entry name" value="PRK08937.3-2"/>
    <property type="match status" value="1"/>
</dbReference>
<accession>A0A1X9SNI8</accession>
<organism evidence="2 3">
    <name type="scientific">Campylobacter lanienae NCTC 13004</name>
    <dbReference type="NCBI Taxonomy" id="1031753"/>
    <lineage>
        <taxon>Bacteria</taxon>
        <taxon>Pseudomonadati</taxon>
        <taxon>Campylobacterota</taxon>
        <taxon>Epsilonproteobacteria</taxon>
        <taxon>Campylobacterales</taxon>
        <taxon>Campylobacteraceae</taxon>
        <taxon>Campylobacter</taxon>
    </lineage>
</organism>
<dbReference type="CDD" id="cd06257">
    <property type="entry name" value="DnaJ"/>
    <property type="match status" value="1"/>
</dbReference>
<reference evidence="3" key="2">
    <citation type="journal article" date="2017" name="Genome Biol. Evol.">
        <title>Comparative genomic analysis identifies a Campylobacter clade deficient in selenium metabolism.</title>
        <authorList>
            <person name="Miller W.G."/>
            <person name="Yee E."/>
            <person name="Lopes B.S."/>
            <person name="Chapman M.H."/>
            <person name="Huynh S."/>
            <person name="Bono J.L."/>
            <person name="Parker C.T."/>
            <person name="Strachan N.J.C."/>
            <person name="Forbes K.J."/>
        </authorList>
    </citation>
    <scope>NUCLEOTIDE SEQUENCE [LARGE SCALE GENOMIC DNA]</scope>
    <source>
        <strain evidence="3">NCTC 13004</strain>
    </source>
</reference>
<feature type="domain" description="J" evidence="1">
    <location>
        <begin position="204"/>
        <end position="276"/>
    </location>
</feature>
<proteinExistence type="predicted"/>
<gene>
    <name evidence="2" type="ORF">CLAN_1033</name>
</gene>
<name>A0A1X9SNI8_9BACT</name>
<reference evidence="3" key="1">
    <citation type="journal article" date="2017" name="Genome Biol. Evol.">
        <title>Comparative Genomic Analysis Identifies a Campylobacter Clade Deficient in Selenium Metabolism.</title>
        <authorList>
            <person name="Miller W.G."/>
            <person name="Yee E."/>
            <person name="Lopes B.S."/>
            <person name="Chapman M.H."/>
            <person name="Huynh S."/>
            <person name="Bono J.L."/>
            <person name="Parker C.T."/>
            <person name="Strachan N.J.C."/>
            <person name="Forbes K.J."/>
        </authorList>
    </citation>
    <scope>NUCLEOTIDE SEQUENCE [LARGE SCALE GENOMIC DNA]</scope>
    <source>
        <strain evidence="3">NCTC 13004</strain>
    </source>
</reference>
<dbReference type="SUPFAM" id="SSF46565">
    <property type="entry name" value="Chaperone J-domain"/>
    <property type="match status" value="1"/>
</dbReference>
<dbReference type="PROSITE" id="PS50076">
    <property type="entry name" value="DNAJ_2"/>
    <property type="match status" value="1"/>
</dbReference>
<sequence>MEITQTLESITIVTDDCDLYLNLIYKIRQSFANVIGTRDRIIIFYSENELIQRKYLLKFIANLYRKTVGSGVEFWLTHHKNIKLIYKNPTSLQVLIDIDIKFEDCRVLFDLKNSEELFAKYLMRGFNDKNCDYFPRQNWLFFTPHSQKDIDTLSNIINIKEHLKYIVNFNYNQDEFELFKRRFNALNSKEYKRRFSMLASLLEDHFHTLGCDVGDDYETVRASYLNLTKMYHPDRQISLSEETKREYTDKFQKIGLAYEALKPYFQEQKNFINSQG</sequence>
<dbReference type="InterPro" id="IPR036869">
    <property type="entry name" value="J_dom_sf"/>
</dbReference>
<dbReference type="Gene3D" id="1.10.287.110">
    <property type="entry name" value="DnaJ domain"/>
    <property type="match status" value="1"/>
</dbReference>
<protein>
    <recommendedName>
        <fullName evidence="1">J domain-containing protein</fullName>
    </recommendedName>
</protein>
<dbReference type="InterPro" id="IPR001623">
    <property type="entry name" value="DnaJ_domain"/>
</dbReference>
<dbReference type="Proteomes" id="UP000202031">
    <property type="component" value="Chromosome"/>
</dbReference>
<dbReference type="RefSeq" id="WP_096014456.1">
    <property type="nucleotide sequence ID" value="NZ_CP015578.1"/>
</dbReference>
<evidence type="ECO:0000259" key="1">
    <source>
        <dbReference type="PROSITE" id="PS50076"/>
    </source>
</evidence>
<dbReference type="AlphaFoldDB" id="A0A1X9SNI8"/>
<dbReference type="Pfam" id="PF00226">
    <property type="entry name" value="DnaJ"/>
    <property type="match status" value="1"/>
</dbReference>
<dbReference type="KEGG" id="clx:CLAN_1033"/>
<dbReference type="GeneID" id="46921504"/>